<dbReference type="EMBL" id="LRTV01000007">
    <property type="protein sequence ID" value="RFD79688.1"/>
    <property type="molecule type" value="Genomic_DNA"/>
</dbReference>
<dbReference type="PROSITE" id="PS51892">
    <property type="entry name" value="SUBTILASE"/>
    <property type="match status" value="1"/>
</dbReference>
<protein>
    <recommendedName>
        <fullName evidence="19">Serine protease</fullName>
    </recommendedName>
</protein>
<dbReference type="InterPro" id="IPR010259">
    <property type="entry name" value="S8pro/Inhibitor_I9"/>
</dbReference>
<dbReference type="InterPro" id="IPR036852">
    <property type="entry name" value="Peptidase_S8/S53_dom_sf"/>
</dbReference>
<dbReference type="InterPro" id="IPR037045">
    <property type="entry name" value="S8pro/Inhibitor_I9_sf"/>
</dbReference>
<feature type="compositionally biased region" description="Low complexity" evidence="11">
    <location>
        <begin position="1553"/>
        <end position="1562"/>
    </location>
</feature>
<dbReference type="InterPro" id="IPR022398">
    <property type="entry name" value="Peptidase_S8_His-AS"/>
</dbReference>
<feature type="compositionally biased region" description="Low complexity" evidence="11">
    <location>
        <begin position="1755"/>
        <end position="1779"/>
    </location>
</feature>
<comment type="similarity">
    <text evidence="1 9 10">Belongs to the peptidase S8 family.</text>
</comment>
<dbReference type="Gene3D" id="3.30.70.80">
    <property type="entry name" value="Peptidase S8 propeptide/proteinase inhibitor I9"/>
    <property type="match status" value="1"/>
</dbReference>
<evidence type="ECO:0000256" key="2">
    <source>
        <dbReference type="ARBA" id="ARBA00022512"/>
    </source>
</evidence>
<evidence type="ECO:0000256" key="11">
    <source>
        <dbReference type="SAM" id="MobiDB-lite"/>
    </source>
</evidence>
<dbReference type="OrthoDB" id="614750at2"/>
<sequence length="1884" mass="200606">MGCNSLLSWIRSSVSSAISHVSSSVRSRSSRSSCSSLSLRTSLSFFTRLAALIVAFATLIMPISLANAASESANNSAVPNNSRNSAQFANSFDAEANKPVTVIVTLKKQPRNPSKQAENSNKSTQNQLIKDWAGKYSMSVRRQFGYLMNAFEATLPESKIDDLRDEPEVASVEKERLYYPLNDLKSIHEIQGVTKAFKSSHKSLDGRGMVISIIDSGIDIKHKDMRIDDDARSAEKLRPIAGFNEKVPAGFNYADENYDVKDVSSIQHGMHVAGIAAAHGCDSDGKCEMGRIDGAAPNAQLLAMKVFSNKPHPGPARDADIVAAIEDSVKLGADVINLSLGSSNGFGGNSNATSYALRKALEAGVLPIVSAGNFASNFSWYKDDINDFGKLDDATLVMPASYPSAFTVASVENSSTMQTAGYYFDKNGTKNLLPYSCAHRAPKGEAENAKHEIVNAGHGTVSDFRNLASKGISVKDKYVLIERGENKYSEKFENAKNAGANGVIVYNEAGNSDLFLGIDGAEGFNFFIASIRREDGLKIAEAIKNSGSGTAGSGSVKISFGNDIAPINNPNALRPSIFSSWGPTPELDFKPQITGVGGNVWSTQNDNGYVTMSGTSMAAPSIAGFVALMLENYKSSNVSASTPELVVRARQALMNTATILTHDGSVSDASNASDTKVPYAPRQIGAGLAQLDKAIATNVIATVKDSKDGKKKAYVALRELKSGSHNFTVELHNYGSKTVEFDVPKQVIVNENITAGKKITTFINSNESLISSDSKVSINAGETKQVTFTLQPQYGTNHYIEGWATFKSKTSGQPDLAVPYLGFVGDWNAEPILLKPGEVYSSTDAPITTSLISKSGFNTVKIGDGTNGTAVFSPNRMRTIKPSLALLRNAQLIKYSVLDESKNLLEEVGEDHYVSRPTMYDLKVSKSRSAFVGYGAFDGTIYNKKAKNASEKRKKLPNGKYFYRIKACITKDMCQTTDIPFKIENTSSSGSGFDNIIGGSGGGFGGIIGGLSSNSDAPKISVMSADSNGSVAVGTNGIVKLSGKVSSKDDSSSKLTLSVMYSKYVKNAKGAFEIKPVEEKVKLNNGLFDTKIEPAANNSTITLVASNGRNNTTKTVAFDNGSGAVASAGASKPAGAKPNASGSSYNDDNYETTFDENSFYFDNVMSYGKYNWRVESVKDGKFTVSGEVYSDATEVMFTQANRVNDSGTGYTNPEPIVAKVVKKKLLFGSEKRFTAQIPIHTGVNDFRLVIKNGDNTLLDTPAVFYFDNQPPAVTFTSPTKLYGGRLFTKESTVKFSGNISDDFAGYTLRINNLIAADNSTEDSKGEVTNKQQFDRDLSVEDGDFVLITASGRGNYVKNALSARFPVVVDTTVPNVELGVKDNDKIDGKKGIVVKAKDANLKSLKVKLDGNEVGAEEHKLGETTVQSTLTTQDPYSINFAKPGLDAPLQVTVPADKLTAGEHTISVEAVDYAGNVATENTSAKFTVKAAEEKPVDPKPVTPKPVDPKPVTPKPVTPVTPKPVTPVTPKPVDPVVPKPADPVTPKPKPADPVTPKPKSVTPTTPNESSKPGASGNTESGGDSKSSKIPDADSVPPTSSAPAVEAPKSSAKLKASLKSNLVVGKYENNIARSGALNPMKLTFVAKDLSAKSPTNLFIKKLKNKRVAYAYAYIYSSPVQLHGIDDNKETNYVKVTLDNNGVPSFDAKIPAGYSGKHSILLVDAQGNQIAWTDVWVVSADATAFDEAAAEDKLTYEQNHGSAAADSGVGSASESSESSEAASAGNNSAGIGTGYALLNDFVYTDGVHNNKLNKRGVEKANNDAASAASASSSSAADYKVKRNRAKSLTSKLAVTGSGIITAVATFAALMAGGMMTFTVRRRHHVRANKR</sequence>
<keyword evidence="2" id="KW-0134">Cell wall</keyword>
<dbReference type="Gene3D" id="3.40.50.200">
    <property type="entry name" value="Peptidase S8/S53 domain"/>
    <property type="match status" value="1"/>
</dbReference>
<reference evidence="17 18" key="1">
    <citation type="submission" date="2016-02" db="EMBL/GenBank/DDBJ databases">
        <authorList>
            <person name="Alioto T."/>
            <person name="Alioto T."/>
        </authorList>
    </citation>
    <scope>NUCLEOTIDE SEQUENCE [LARGE SCALE GENOMIC DNA]</scope>
    <source>
        <strain evidence="17 18">NR010</strain>
    </source>
</reference>
<keyword evidence="12" id="KW-1133">Transmembrane helix</keyword>
<dbReference type="Gene3D" id="3.50.30.30">
    <property type="match status" value="1"/>
</dbReference>
<dbReference type="Pfam" id="PF00082">
    <property type="entry name" value="Peptidase_S8"/>
    <property type="match status" value="1"/>
</dbReference>
<comment type="caution">
    <text evidence="17">The sequence shown here is derived from an EMBL/GenBank/DDBJ whole genome shotgun (WGS) entry which is preliminary data.</text>
</comment>
<feature type="active site" description="Charge relay system" evidence="8 9">
    <location>
        <position position="215"/>
    </location>
</feature>
<dbReference type="GO" id="GO:0016020">
    <property type="term" value="C:membrane"/>
    <property type="evidence" value="ECO:0007669"/>
    <property type="project" value="InterPro"/>
</dbReference>
<dbReference type="Gene3D" id="2.60.40.1710">
    <property type="entry name" value="Subtilisin-like superfamily"/>
    <property type="match status" value="1"/>
</dbReference>
<dbReference type="Pfam" id="PF02225">
    <property type="entry name" value="PA"/>
    <property type="match status" value="1"/>
</dbReference>
<feature type="active site" description="Charge relay system" evidence="8 9">
    <location>
        <position position="268"/>
    </location>
</feature>
<evidence type="ECO:0000259" key="15">
    <source>
        <dbReference type="Pfam" id="PF05922"/>
    </source>
</evidence>
<dbReference type="Pfam" id="PF05922">
    <property type="entry name" value="Inhibitor_I9"/>
    <property type="match status" value="1"/>
</dbReference>
<evidence type="ECO:0000256" key="9">
    <source>
        <dbReference type="PROSITE-ProRule" id="PRU01240"/>
    </source>
</evidence>
<gene>
    <name evidence="17" type="ORF">AXE77_04280</name>
</gene>
<feature type="transmembrane region" description="Helical" evidence="12">
    <location>
        <begin position="1846"/>
        <end position="1873"/>
    </location>
</feature>
<dbReference type="InterPro" id="IPR003137">
    <property type="entry name" value="PA_domain"/>
</dbReference>
<dbReference type="GO" id="GO:0004252">
    <property type="term" value="F:serine-type endopeptidase activity"/>
    <property type="evidence" value="ECO:0007669"/>
    <property type="project" value="UniProtKB-UniRule"/>
</dbReference>
<keyword evidence="12" id="KW-0472">Membrane</keyword>
<dbReference type="PROSITE" id="PS00136">
    <property type="entry name" value="SUBTILASE_ASP"/>
    <property type="match status" value="1"/>
</dbReference>
<evidence type="ECO:0000256" key="8">
    <source>
        <dbReference type="PIRSR" id="PIRSR615500-1"/>
    </source>
</evidence>
<feature type="domain" description="Peptidase S8/S53" evidence="13">
    <location>
        <begin position="206"/>
        <end position="670"/>
    </location>
</feature>
<feature type="active site" description="Charge relay system" evidence="8 9">
    <location>
        <position position="616"/>
    </location>
</feature>
<dbReference type="InterPro" id="IPR046450">
    <property type="entry name" value="PA_dom_sf"/>
</dbReference>
<dbReference type="GO" id="GO:0005975">
    <property type="term" value="P:carbohydrate metabolic process"/>
    <property type="evidence" value="ECO:0007669"/>
    <property type="project" value="UniProtKB-ARBA"/>
</dbReference>
<accession>A0A3E1J0H7</accession>
<dbReference type="Gene3D" id="2.60.40.10">
    <property type="entry name" value="Immunoglobulins"/>
    <property type="match status" value="1"/>
</dbReference>
<evidence type="ECO:0000256" key="12">
    <source>
        <dbReference type="SAM" id="Phobius"/>
    </source>
</evidence>
<feature type="region of interest" description="Disordered" evidence="11">
    <location>
        <begin position="1485"/>
        <end position="1608"/>
    </location>
</feature>
<dbReference type="InterPro" id="IPR013783">
    <property type="entry name" value="Ig-like_fold"/>
</dbReference>
<dbReference type="SUPFAM" id="SSF52743">
    <property type="entry name" value="Subtilisin-like"/>
    <property type="match status" value="1"/>
</dbReference>
<dbReference type="PRINTS" id="PR00723">
    <property type="entry name" value="SUBTILISIN"/>
</dbReference>
<dbReference type="SUPFAM" id="SSF54897">
    <property type="entry name" value="Protease propeptides/inhibitors"/>
    <property type="match status" value="1"/>
</dbReference>
<keyword evidence="5" id="KW-0732">Signal</keyword>
<evidence type="ECO:0008006" key="19">
    <source>
        <dbReference type="Google" id="ProtNLM"/>
    </source>
</evidence>
<evidence type="ECO:0000256" key="4">
    <source>
        <dbReference type="ARBA" id="ARBA00022670"/>
    </source>
</evidence>
<keyword evidence="6 9" id="KW-0378">Hydrolase</keyword>
<evidence type="ECO:0000256" key="5">
    <source>
        <dbReference type="ARBA" id="ARBA00022729"/>
    </source>
</evidence>
<keyword evidence="12" id="KW-0812">Transmembrane</keyword>
<dbReference type="InterPro" id="IPR010435">
    <property type="entry name" value="C5a/SBT2-like_Fn3"/>
</dbReference>
<organism evidence="17 18">
    <name type="scientific">Gardnerella vaginalis</name>
    <dbReference type="NCBI Taxonomy" id="2702"/>
    <lineage>
        <taxon>Bacteria</taxon>
        <taxon>Bacillati</taxon>
        <taxon>Actinomycetota</taxon>
        <taxon>Actinomycetes</taxon>
        <taxon>Bifidobacteriales</taxon>
        <taxon>Bifidobacteriaceae</taxon>
        <taxon>Gardnerella</taxon>
    </lineage>
</organism>
<dbReference type="PANTHER" id="PTHR43806">
    <property type="entry name" value="PEPTIDASE S8"/>
    <property type="match status" value="1"/>
</dbReference>
<proteinExistence type="inferred from homology"/>
<feature type="compositionally biased region" description="Polar residues" evidence="11">
    <location>
        <begin position="1563"/>
        <end position="1580"/>
    </location>
</feature>
<keyword evidence="4 9" id="KW-0645">Protease</keyword>
<dbReference type="GO" id="GO:0006508">
    <property type="term" value="P:proteolysis"/>
    <property type="evidence" value="ECO:0007669"/>
    <property type="project" value="UniProtKB-KW"/>
</dbReference>
<keyword evidence="3" id="KW-0964">Secreted</keyword>
<feature type="domain" description="C5a peptidase/Subtilisin-like protease SBT2-like Fn3-like" evidence="16">
    <location>
        <begin position="715"/>
        <end position="821"/>
    </location>
</feature>
<name>A0A3E1J0H7_GARVA</name>
<dbReference type="InterPro" id="IPR015500">
    <property type="entry name" value="Peptidase_S8_subtilisin-rel"/>
</dbReference>
<evidence type="ECO:0000313" key="18">
    <source>
        <dbReference type="Proteomes" id="UP000259221"/>
    </source>
</evidence>
<evidence type="ECO:0000259" key="13">
    <source>
        <dbReference type="Pfam" id="PF00082"/>
    </source>
</evidence>
<feature type="domain" description="Inhibitor I9" evidence="15">
    <location>
        <begin position="101"/>
        <end position="178"/>
    </location>
</feature>
<evidence type="ECO:0000313" key="17">
    <source>
        <dbReference type="EMBL" id="RFD79688.1"/>
    </source>
</evidence>
<feature type="domain" description="PA" evidence="14">
    <location>
        <begin position="454"/>
        <end position="538"/>
    </location>
</feature>
<evidence type="ECO:0000256" key="6">
    <source>
        <dbReference type="ARBA" id="ARBA00022801"/>
    </source>
</evidence>
<dbReference type="InterPro" id="IPR050131">
    <property type="entry name" value="Peptidase_S8_subtilisin-like"/>
</dbReference>
<evidence type="ECO:0000256" key="1">
    <source>
        <dbReference type="ARBA" id="ARBA00011073"/>
    </source>
</evidence>
<dbReference type="SUPFAM" id="SSF52025">
    <property type="entry name" value="PA domain"/>
    <property type="match status" value="1"/>
</dbReference>
<dbReference type="PROSITE" id="PS00137">
    <property type="entry name" value="SUBTILASE_HIS"/>
    <property type="match status" value="1"/>
</dbReference>
<dbReference type="InterPro" id="IPR023828">
    <property type="entry name" value="Peptidase_S8_Ser-AS"/>
</dbReference>
<feature type="region of interest" description="Disordered" evidence="11">
    <location>
        <begin position="1753"/>
        <end position="1779"/>
    </location>
</feature>
<dbReference type="Pfam" id="PF06280">
    <property type="entry name" value="fn3_5"/>
    <property type="match status" value="1"/>
</dbReference>
<keyword evidence="7 9" id="KW-0720">Serine protease</keyword>
<evidence type="ECO:0000256" key="7">
    <source>
        <dbReference type="ARBA" id="ARBA00022825"/>
    </source>
</evidence>
<evidence type="ECO:0000259" key="14">
    <source>
        <dbReference type="Pfam" id="PF02225"/>
    </source>
</evidence>
<dbReference type="Proteomes" id="UP000259221">
    <property type="component" value="Unassembled WGS sequence"/>
</dbReference>
<evidence type="ECO:0000259" key="16">
    <source>
        <dbReference type="Pfam" id="PF06280"/>
    </source>
</evidence>
<dbReference type="InterPro" id="IPR023827">
    <property type="entry name" value="Peptidase_S8_Asp-AS"/>
</dbReference>
<evidence type="ECO:0000256" key="3">
    <source>
        <dbReference type="ARBA" id="ARBA00022525"/>
    </source>
</evidence>
<dbReference type="InterPro" id="IPR000209">
    <property type="entry name" value="Peptidase_S8/S53_dom"/>
</dbReference>
<feature type="compositionally biased region" description="Pro residues" evidence="11">
    <location>
        <begin position="1495"/>
        <end position="1552"/>
    </location>
</feature>
<evidence type="ECO:0000256" key="10">
    <source>
        <dbReference type="RuleBase" id="RU003355"/>
    </source>
</evidence>
<dbReference type="PANTHER" id="PTHR43806:SF11">
    <property type="entry name" value="CEREVISIN-RELATED"/>
    <property type="match status" value="1"/>
</dbReference>
<dbReference type="PROSITE" id="PS00138">
    <property type="entry name" value="SUBTILASE_SER"/>
    <property type="match status" value="1"/>
</dbReference>